<dbReference type="PANTHER" id="PTHR45649:SF41">
    <property type="entry name" value="TRANSPORTER, PUTATIVE (EUROFUNG)-RELATED"/>
    <property type="match status" value="1"/>
</dbReference>
<dbReference type="EMBL" id="JAPDRK010000004">
    <property type="protein sequence ID" value="KAJ9613052.1"/>
    <property type="molecule type" value="Genomic_DNA"/>
</dbReference>
<gene>
    <name evidence="7" type="ORF">H2200_002993</name>
</gene>
<accession>A0AA38XGL0</accession>
<feature type="transmembrane region" description="Helical" evidence="6">
    <location>
        <begin position="65"/>
        <end position="91"/>
    </location>
</feature>
<dbReference type="PANTHER" id="PTHR45649">
    <property type="entry name" value="AMINO-ACID PERMEASE BAT1"/>
    <property type="match status" value="1"/>
</dbReference>
<keyword evidence="4 6" id="KW-1133">Transmembrane helix</keyword>
<comment type="subcellular location">
    <subcellularLocation>
        <location evidence="1">Membrane</location>
        <topology evidence="1">Multi-pass membrane protein</topology>
    </subcellularLocation>
</comment>
<evidence type="ECO:0000313" key="8">
    <source>
        <dbReference type="Proteomes" id="UP001172673"/>
    </source>
</evidence>
<feature type="transmembrane region" description="Helical" evidence="6">
    <location>
        <begin position="144"/>
        <end position="167"/>
    </location>
</feature>
<keyword evidence="2" id="KW-0813">Transport</keyword>
<sequence length="535" mass="58502">MEFAKDQSTVFASDAGRDLAYLEHDEEDDDNIDPSVPVQYRGTGTDKREMKVLGKTQVLRRNFKFVAMLGFASTVMASWEILLPLFTFVLIDGGTALLFWGLIVCILGMTCVYASIAEMASMSPTAGGQYHWVSEFAPRRIQKFLSYLVGWLCTIGWQAYLGGITFMAGSVIQGLIELNVEGYVWHAYHGTLLTIMIIVFSIAFNTVFASKLPLIEAMVLFLHFCGLFAIIIPLWVLGPRSPAHETLLDFSNNGGWSSTGLSAMIGLTTPLSVIVGYDCSVHMSEEIHNASLTLPRAIMGSIVVNGILAFIMAVTLIFTLGDIDSILNSPTREPFIQQIYNATGSLGGTNAMVAVVIILLTASATSEVATASRQIWSFARDRGVPGSYWIAKVTPGWNIPLQAVSVSLVISSLLACINLGSTAALNAINSCGSVSILTSYIITIGCLLAKRLRGEPLPPRRWSLGKYGIYLNVISVLFLLPLWFFSFWPLGTPVTPESMNWSLTIFGGVLILAMIYYVLRARHNYTGPVVQVKRE</sequence>
<evidence type="ECO:0000256" key="6">
    <source>
        <dbReference type="SAM" id="Phobius"/>
    </source>
</evidence>
<protein>
    <recommendedName>
        <fullName evidence="9">Amino acid transporter</fullName>
    </recommendedName>
</protein>
<evidence type="ECO:0000256" key="1">
    <source>
        <dbReference type="ARBA" id="ARBA00004141"/>
    </source>
</evidence>
<dbReference type="InterPro" id="IPR002293">
    <property type="entry name" value="AA/rel_permease1"/>
</dbReference>
<feature type="transmembrane region" description="Helical" evidence="6">
    <location>
        <begin position="298"/>
        <end position="319"/>
    </location>
</feature>
<feature type="transmembrane region" description="Helical" evidence="6">
    <location>
        <begin position="339"/>
        <end position="360"/>
    </location>
</feature>
<feature type="transmembrane region" description="Helical" evidence="6">
    <location>
        <begin position="427"/>
        <end position="449"/>
    </location>
</feature>
<evidence type="ECO:0000256" key="5">
    <source>
        <dbReference type="ARBA" id="ARBA00023136"/>
    </source>
</evidence>
<proteinExistence type="predicted"/>
<feature type="transmembrane region" description="Helical" evidence="6">
    <location>
        <begin position="187"/>
        <end position="208"/>
    </location>
</feature>
<reference evidence="7" key="1">
    <citation type="submission" date="2022-10" db="EMBL/GenBank/DDBJ databases">
        <title>Culturing micro-colonial fungi from biological soil crusts in the Mojave desert and describing Neophaeococcomyces mojavensis, and introducing the new genera and species Taxawa tesnikishii.</title>
        <authorList>
            <person name="Kurbessoian T."/>
            <person name="Stajich J.E."/>
        </authorList>
    </citation>
    <scope>NUCLEOTIDE SEQUENCE</scope>
    <source>
        <strain evidence="7">TK_41</strain>
    </source>
</reference>
<dbReference type="Gene3D" id="1.20.1740.10">
    <property type="entry name" value="Amino acid/polyamine transporter I"/>
    <property type="match status" value="1"/>
</dbReference>
<keyword evidence="8" id="KW-1185">Reference proteome</keyword>
<feature type="transmembrane region" description="Helical" evidence="6">
    <location>
        <begin position="256"/>
        <end position="277"/>
    </location>
</feature>
<feature type="transmembrane region" description="Helical" evidence="6">
    <location>
        <begin position="97"/>
        <end position="116"/>
    </location>
</feature>
<feature type="transmembrane region" description="Helical" evidence="6">
    <location>
        <begin position="469"/>
        <end position="488"/>
    </location>
</feature>
<feature type="transmembrane region" description="Helical" evidence="6">
    <location>
        <begin position="215"/>
        <end position="236"/>
    </location>
</feature>
<feature type="transmembrane region" description="Helical" evidence="6">
    <location>
        <begin position="500"/>
        <end position="519"/>
    </location>
</feature>
<dbReference type="GO" id="GO:0022857">
    <property type="term" value="F:transmembrane transporter activity"/>
    <property type="evidence" value="ECO:0007669"/>
    <property type="project" value="InterPro"/>
</dbReference>
<evidence type="ECO:0000256" key="4">
    <source>
        <dbReference type="ARBA" id="ARBA00022989"/>
    </source>
</evidence>
<evidence type="ECO:0008006" key="9">
    <source>
        <dbReference type="Google" id="ProtNLM"/>
    </source>
</evidence>
<name>A0AA38XGL0_9EURO</name>
<dbReference type="Pfam" id="PF13520">
    <property type="entry name" value="AA_permease_2"/>
    <property type="match status" value="1"/>
</dbReference>
<keyword evidence="5 6" id="KW-0472">Membrane</keyword>
<dbReference type="GO" id="GO:0016020">
    <property type="term" value="C:membrane"/>
    <property type="evidence" value="ECO:0007669"/>
    <property type="project" value="UniProtKB-SubCell"/>
</dbReference>
<evidence type="ECO:0000256" key="3">
    <source>
        <dbReference type="ARBA" id="ARBA00022692"/>
    </source>
</evidence>
<dbReference type="PIRSF" id="PIRSF006060">
    <property type="entry name" value="AA_transporter"/>
    <property type="match status" value="1"/>
</dbReference>
<comment type="caution">
    <text evidence="7">The sequence shown here is derived from an EMBL/GenBank/DDBJ whole genome shotgun (WGS) entry which is preliminary data.</text>
</comment>
<evidence type="ECO:0000256" key="2">
    <source>
        <dbReference type="ARBA" id="ARBA00022448"/>
    </source>
</evidence>
<evidence type="ECO:0000313" key="7">
    <source>
        <dbReference type="EMBL" id="KAJ9613052.1"/>
    </source>
</evidence>
<dbReference type="AlphaFoldDB" id="A0AA38XGL0"/>
<dbReference type="Proteomes" id="UP001172673">
    <property type="component" value="Unassembled WGS sequence"/>
</dbReference>
<feature type="transmembrane region" description="Helical" evidence="6">
    <location>
        <begin position="399"/>
        <end position="421"/>
    </location>
</feature>
<organism evidence="7 8">
    <name type="scientific">Cladophialophora chaetospira</name>
    <dbReference type="NCBI Taxonomy" id="386627"/>
    <lineage>
        <taxon>Eukaryota</taxon>
        <taxon>Fungi</taxon>
        <taxon>Dikarya</taxon>
        <taxon>Ascomycota</taxon>
        <taxon>Pezizomycotina</taxon>
        <taxon>Eurotiomycetes</taxon>
        <taxon>Chaetothyriomycetidae</taxon>
        <taxon>Chaetothyriales</taxon>
        <taxon>Herpotrichiellaceae</taxon>
        <taxon>Cladophialophora</taxon>
    </lineage>
</organism>
<keyword evidence="3 6" id="KW-0812">Transmembrane</keyword>